<proteinExistence type="predicted"/>
<dbReference type="STRING" id="173990.SAMN05660691_02266"/>
<organism evidence="2 3">
    <name type="scientific">Rheinheimera pacifica</name>
    <dbReference type="NCBI Taxonomy" id="173990"/>
    <lineage>
        <taxon>Bacteria</taxon>
        <taxon>Pseudomonadati</taxon>
        <taxon>Pseudomonadota</taxon>
        <taxon>Gammaproteobacteria</taxon>
        <taxon>Chromatiales</taxon>
        <taxon>Chromatiaceae</taxon>
        <taxon>Rheinheimera</taxon>
    </lineage>
</organism>
<sequence length="89" mass="9545">MNTLTALTLTAAFAGTLLANHAMADELTDQIRGAARQQLQELHSHTQQQARIALHKTALELLARQTAEQDAAMALLAYQAVHTAAVVAE</sequence>
<keyword evidence="1" id="KW-0732">Signal</keyword>
<reference evidence="3" key="1">
    <citation type="submission" date="2016-10" db="EMBL/GenBank/DDBJ databases">
        <authorList>
            <person name="Varghese N."/>
            <person name="Submissions S."/>
        </authorList>
    </citation>
    <scope>NUCLEOTIDE SEQUENCE [LARGE SCALE GENOMIC DNA]</scope>
    <source>
        <strain evidence="3">DSM 17616</strain>
    </source>
</reference>
<feature type="chain" id="PRO_5011445453" evidence="1">
    <location>
        <begin position="25"/>
        <end position="89"/>
    </location>
</feature>
<feature type="signal peptide" evidence="1">
    <location>
        <begin position="1"/>
        <end position="24"/>
    </location>
</feature>
<evidence type="ECO:0000256" key="1">
    <source>
        <dbReference type="SAM" id="SignalP"/>
    </source>
</evidence>
<dbReference type="AlphaFoldDB" id="A0A1H6LX26"/>
<evidence type="ECO:0000313" key="2">
    <source>
        <dbReference type="EMBL" id="SEH93352.1"/>
    </source>
</evidence>
<dbReference type="OrthoDB" id="9896881at2"/>
<accession>A0A1H6LX26</accession>
<dbReference type="EMBL" id="FNXF01000007">
    <property type="protein sequence ID" value="SEH93352.1"/>
    <property type="molecule type" value="Genomic_DNA"/>
</dbReference>
<protein>
    <submittedName>
        <fullName evidence="2">Uncharacterized protein</fullName>
    </submittedName>
</protein>
<evidence type="ECO:0000313" key="3">
    <source>
        <dbReference type="Proteomes" id="UP000199371"/>
    </source>
</evidence>
<name>A0A1H6LX26_9GAMM</name>
<dbReference type="Proteomes" id="UP000199371">
    <property type="component" value="Unassembled WGS sequence"/>
</dbReference>
<dbReference type="RefSeq" id="WP_092793319.1">
    <property type="nucleotide sequence ID" value="NZ_FNXF01000007.1"/>
</dbReference>
<gene>
    <name evidence="2" type="ORF">SAMN05660691_02266</name>
</gene>
<keyword evidence="3" id="KW-1185">Reference proteome</keyword>